<sequence length="461" mass="48649">MDFFAVINGIFTTDATNKIALYVDEPTEKTQKAIHGLVYTVFGGLMKRTTSEIGVNQLYNYLQKHNQIGSLSDNLVSTLKDPSQINAFIQNGNDAISHLLPALKSSIASMISSYAGIRNSSAISLLGITSTMVLDVLGKQVKEQKMDADRLAVFLFDQRENFVQKTPEILLPQLIEKLSIQQIVAGVAAPAKRIQETPAPIKVAPAPNPISQVFDNDRSGDGNDSPVGKIAVGVLIAALLGIGGYFVYQNSKSTSTETEASQVVDPTDSTRGSTSPTDTVARSLDVPVDTSQRITPATAATTAVAGKTATPAPAPVTPAAPVTGGGTLSAQLKTYLSDATAPKGRSFPLAGITFQPGSLSLATGSESTINELIAIMKAYPSAQIQLLGYANDAKGALTNKSLSFRRVNQIKQQLIMAGIDYVRIDAVGRGTGVPPRKPGDTTSVAKPGISKPKIDLRVVIK</sequence>
<dbReference type="InterPro" id="IPR006665">
    <property type="entry name" value="OmpA-like"/>
</dbReference>
<keyword evidence="5" id="KW-1185">Reference proteome</keyword>
<feature type="compositionally biased region" description="Polar residues" evidence="2">
    <location>
        <begin position="267"/>
        <end position="280"/>
    </location>
</feature>
<evidence type="ECO:0000256" key="1">
    <source>
        <dbReference type="PROSITE-ProRule" id="PRU00473"/>
    </source>
</evidence>
<dbReference type="Pfam" id="PF06078">
    <property type="entry name" value="DUF937"/>
    <property type="match status" value="1"/>
</dbReference>
<feature type="region of interest" description="Disordered" evidence="2">
    <location>
        <begin position="297"/>
        <end position="322"/>
    </location>
</feature>
<feature type="compositionally biased region" description="Low complexity" evidence="2">
    <location>
        <begin position="297"/>
        <end position="311"/>
    </location>
</feature>
<dbReference type="EMBL" id="MORL01000003">
    <property type="protein sequence ID" value="OIN59908.1"/>
    <property type="molecule type" value="Genomic_DNA"/>
</dbReference>
<organism evidence="4 5">
    <name type="scientific">Arsenicibacter rosenii</name>
    <dbReference type="NCBI Taxonomy" id="1750698"/>
    <lineage>
        <taxon>Bacteria</taxon>
        <taxon>Pseudomonadati</taxon>
        <taxon>Bacteroidota</taxon>
        <taxon>Cytophagia</taxon>
        <taxon>Cytophagales</taxon>
        <taxon>Spirosomataceae</taxon>
        <taxon>Arsenicibacter</taxon>
    </lineage>
</organism>
<dbReference type="OrthoDB" id="951004at2"/>
<dbReference type="AlphaFoldDB" id="A0A1S2VQ30"/>
<feature type="region of interest" description="Disordered" evidence="2">
    <location>
        <begin position="256"/>
        <end position="281"/>
    </location>
</feature>
<dbReference type="InterPro" id="IPR009282">
    <property type="entry name" value="DUF937"/>
</dbReference>
<gene>
    <name evidence="4" type="ORF">BLX24_08665</name>
</gene>
<dbReference type="Gene3D" id="3.30.1330.60">
    <property type="entry name" value="OmpA-like domain"/>
    <property type="match status" value="1"/>
</dbReference>
<evidence type="ECO:0000259" key="3">
    <source>
        <dbReference type="PROSITE" id="PS51123"/>
    </source>
</evidence>
<accession>A0A1S2VQ30</accession>
<evidence type="ECO:0000313" key="5">
    <source>
        <dbReference type="Proteomes" id="UP000181790"/>
    </source>
</evidence>
<dbReference type="PROSITE" id="PS51123">
    <property type="entry name" value="OMPA_2"/>
    <property type="match status" value="1"/>
</dbReference>
<keyword evidence="1" id="KW-0472">Membrane</keyword>
<name>A0A1S2VQ30_9BACT</name>
<dbReference type="GO" id="GO:0016020">
    <property type="term" value="C:membrane"/>
    <property type="evidence" value="ECO:0007669"/>
    <property type="project" value="UniProtKB-UniRule"/>
</dbReference>
<dbReference type="SUPFAM" id="SSF103088">
    <property type="entry name" value="OmpA-like"/>
    <property type="match status" value="1"/>
</dbReference>
<reference evidence="4 5" key="1">
    <citation type="submission" date="2016-10" db="EMBL/GenBank/DDBJ databases">
        <title>Arsenicibacter rosenii gen. nov., sp. nov., an efficient arsenic-methylating bacterium isolated from an arsenic-contaminated paddy soil.</title>
        <authorList>
            <person name="Huang K."/>
        </authorList>
    </citation>
    <scope>NUCLEOTIDE SEQUENCE [LARGE SCALE GENOMIC DNA]</scope>
    <source>
        <strain evidence="4 5">SM-1</strain>
    </source>
</reference>
<dbReference type="InterPro" id="IPR036737">
    <property type="entry name" value="OmpA-like_sf"/>
</dbReference>
<dbReference type="RefSeq" id="WP_071502708.1">
    <property type="nucleotide sequence ID" value="NZ_MORL01000003.1"/>
</dbReference>
<proteinExistence type="predicted"/>
<protein>
    <submittedName>
        <fullName evidence="4">Cell envelope biogenesis protein OmpA</fullName>
    </submittedName>
</protein>
<evidence type="ECO:0000256" key="2">
    <source>
        <dbReference type="SAM" id="MobiDB-lite"/>
    </source>
</evidence>
<dbReference type="Pfam" id="PF00691">
    <property type="entry name" value="OmpA"/>
    <property type="match status" value="1"/>
</dbReference>
<feature type="domain" description="OmpA-like" evidence="3">
    <location>
        <begin position="341"/>
        <end position="461"/>
    </location>
</feature>
<comment type="caution">
    <text evidence="4">The sequence shown here is derived from an EMBL/GenBank/DDBJ whole genome shotgun (WGS) entry which is preliminary data.</text>
</comment>
<dbReference type="Proteomes" id="UP000181790">
    <property type="component" value="Unassembled WGS sequence"/>
</dbReference>
<evidence type="ECO:0000313" key="4">
    <source>
        <dbReference type="EMBL" id="OIN59908.1"/>
    </source>
</evidence>